<evidence type="ECO:0000313" key="2">
    <source>
        <dbReference type="Proteomes" id="UP001230649"/>
    </source>
</evidence>
<name>A0ACC2WB17_9TREE</name>
<gene>
    <name evidence="1" type="ORF">QFC20_003722</name>
</gene>
<accession>A0ACC2WB17</accession>
<comment type="caution">
    <text evidence="1">The sequence shown here is derived from an EMBL/GenBank/DDBJ whole genome shotgun (WGS) entry which is preliminary data.</text>
</comment>
<evidence type="ECO:0000313" key="1">
    <source>
        <dbReference type="EMBL" id="KAJ9107777.1"/>
    </source>
</evidence>
<dbReference type="EMBL" id="JASBWS010000036">
    <property type="protein sequence ID" value="KAJ9107777.1"/>
    <property type="molecule type" value="Genomic_DNA"/>
</dbReference>
<organism evidence="1 2">
    <name type="scientific">Naganishia adeliensis</name>
    <dbReference type="NCBI Taxonomy" id="92952"/>
    <lineage>
        <taxon>Eukaryota</taxon>
        <taxon>Fungi</taxon>
        <taxon>Dikarya</taxon>
        <taxon>Basidiomycota</taxon>
        <taxon>Agaricomycotina</taxon>
        <taxon>Tremellomycetes</taxon>
        <taxon>Filobasidiales</taxon>
        <taxon>Filobasidiaceae</taxon>
        <taxon>Naganishia</taxon>
    </lineage>
</organism>
<dbReference type="Proteomes" id="UP001230649">
    <property type="component" value="Unassembled WGS sequence"/>
</dbReference>
<sequence>MPYRRFLREQNIYVPDKIPNPNLQSPPPPIGAQQLFQSPPPPQQQQGQLFQSPVYASPPLPPQIYHSPTQGPIYHSPPTAGYPSPPVQVYASPPQVTYFQSPQQASPSQFQQQRQASPSQFQQHVDRPSSANMYNPQMIGQPLPPGVLGRAPRNGTIVQQHTHYPFAQQQQQPGIPVHTPTAKKPAADNTSTSDEPGARPLFAHHLSSSSLVSEDPTAEDGKKAGKKGKKAACAGAGAGAGKVGKEKIIWYAITNDHARDASNEGSKTCVSRMAYTKPTHVKTGGEQDEPYSSVKRSQSPTTAGEGSSRRKRQKSSSSGGPVETILRRRRKNLPQSGSMDYWPSGPEPRSSGDTMDTGHVAQGISPSQISSRVNMYNLSTSANTGTGDLRSTGVTLPPAWPMLPGDVTTAEKIETHTTDLKGNPTLSGASAGDVVWGTTKDGREEEADGVGIGGGNSYGTGIPSVSEPLHGSTSSGVPPQATVTNYGTTATERLSRQVQGGEFGVLSDFLESLGIPSLPGGLGDIFGDSRLNLGPSGVLGDGFGGDAEMTGDGAVVEEQGEVAVKAEDESAILPKASKAEKYFLAAADQASGTRDERLARVIKAKYEAGLLKPYDYSRGYAKMYKWLEKNIPSPTTRQAILRPLSVFRPAFRAISQTLSDIDLVFVEEAFERLMLDYDRVFSGEIYKANKEFSVLTGIPSALLRGGKIGIYELMTEESMVQYYQLFGSIAFDSGRKSLHTTCTLRIPDRLTKVSASSTTPLLGPAAYSTTNSPLSSPKGSSNFALPASLVMTRSTSQHGSTTPNQGRPTPAPGAEDSFRLIKCCFSFTIRRDSYGFPTAIVGNFIPL</sequence>
<protein>
    <submittedName>
        <fullName evidence="1">Uncharacterized protein</fullName>
    </submittedName>
</protein>
<reference evidence="1" key="1">
    <citation type="submission" date="2023-04" db="EMBL/GenBank/DDBJ databases">
        <title>Draft Genome sequencing of Naganishia species isolated from polar environments using Oxford Nanopore Technology.</title>
        <authorList>
            <person name="Leo P."/>
            <person name="Venkateswaran K."/>
        </authorList>
    </citation>
    <scope>NUCLEOTIDE SEQUENCE</scope>
    <source>
        <strain evidence="1">MNA-CCFEE 5262</strain>
    </source>
</reference>
<keyword evidence="2" id="KW-1185">Reference proteome</keyword>
<proteinExistence type="predicted"/>